<evidence type="ECO:0000256" key="1">
    <source>
        <dbReference type="SAM" id="MobiDB-lite"/>
    </source>
</evidence>
<organism evidence="2">
    <name type="scientific">Chromera velia CCMP2878</name>
    <dbReference type="NCBI Taxonomy" id="1169474"/>
    <lineage>
        <taxon>Eukaryota</taxon>
        <taxon>Sar</taxon>
        <taxon>Alveolata</taxon>
        <taxon>Colpodellida</taxon>
        <taxon>Chromeraceae</taxon>
        <taxon>Chromera</taxon>
    </lineage>
</organism>
<protein>
    <submittedName>
        <fullName evidence="2">Uncharacterized protein</fullName>
    </submittedName>
</protein>
<evidence type="ECO:0000313" key="2">
    <source>
        <dbReference type="EMBL" id="CEM12350.1"/>
    </source>
</evidence>
<proteinExistence type="predicted"/>
<dbReference type="EMBL" id="CDMZ01000350">
    <property type="protein sequence ID" value="CEM12350.1"/>
    <property type="molecule type" value="Genomic_DNA"/>
</dbReference>
<gene>
    <name evidence="2" type="ORF">Cvel_16856</name>
</gene>
<dbReference type="PhylomeDB" id="A0A0G4FG77"/>
<dbReference type="AlphaFoldDB" id="A0A0G4FG77"/>
<name>A0A0G4FG77_9ALVE</name>
<reference evidence="2" key="1">
    <citation type="submission" date="2014-11" db="EMBL/GenBank/DDBJ databases">
        <authorList>
            <person name="Otto D Thomas"/>
            <person name="Naeem Raeece"/>
        </authorList>
    </citation>
    <scope>NUCLEOTIDE SEQUENCE</scope>
</reference>
<accession>A0A0G4FG77</accession>
<sequence length="291" mass="31483">MTQSERKKVGARVGGEGGVAHSLPSDSVTARNAPADPHFQFSFLPPEGYPLRSTHLFPHKTGTYEWEEEAETEGRRREECRNDVDKTQTRVGDLKRHRPEGVPTESEKHFGGDWGGWVRVEKSCRLDSDPAAFPFDSFRKVWDQTGGGGVVAEIVGGRTFVNMVGSVLHTEIAEGRTFVSMVGDVTYAGTVEGREFVSTGEFASPARHVNKTAFVSTAKMARSATSVLGMLPVNPLRQICAIRTAWQQSVCPAMSSSELTTRSANGGGVGDLGLGREECEVAEVHETGSAL</sequence>
<feature type="region of interest" description="Disordered" evidence="1">
    <location>
        <begin position="1"/>
        <end position="34"/>
    </location>
</feature>
<feature type="region of interest" description="Disordered" evidence="1">
    <location>
        <begin position="88"/>
        <end position="110"/>
    </location>
</feature>
<dbReference type="VEuPathDB" id="CryptoDB:Cvel_16856"/>